<evidence type="ECO:0000313" key="6">
    <source>
        <dbReference type="EMBL" id="KDP23126.1"/>
    </source>
</evidence>
<evidence type="ECO:0000256" key="1">
    <source>
        <dbReference type="ARBA" id="ARBA00004308"/>
    </source>
</evidence>
<dbReference type="GO" id="GO:0003843">
    <property type="term" value="F:1,3-beta-D-glucan synthase activity"/>
    <property type="evidence" value="ECO:0007669"/>
    <property type="project" value="TreeGrafter"/>
</dbReference>
<feature type="transmembrane region" description="Helical" evidence="4">
    <location>
        <begin position="565"/>
        <end position="583"/>
    </location>
</feature>
<dbReference type="STRING" id="180498.A0A067JGR4"/>
<dbReference type="InterPro" id="IPR039431">
    <property type="entry name" value="Vta1/CALS_N"/>
</dbReference>
<sequence>MASSSGTKNEGGPPRSLSRRMTRAQTMMVNLPDEDTSASDSELVPSAISVIAPILRVANEVEKENPRVAYFCRFHAFEKAHRMDPYSSGRGVRQFKTYLLHRLEREEVETKRQLAGTDPKEIQLFYQKFYVENIQEGRYDKKPEEMAKILQIAAVLYDVLRTVVPPSKIDNETQRYARDVDRLKEQYEHYNILPLYAAGAKPAIMELPEIKAALSAIRNVDNLPMPKISLARDASHDLPKERVKSVNDILDWLSSVFGFQRGNVANQREHLILLLANIDARKRSHENYSVLDSSTIEQLMDNIVKNYRSWCDYLRCKSNLRFPQGSDRQQLELIYIGLYLLIWGEASNIRFMPECICYIFHHMAYEVYGILCSNVHPVSGETYETAAVDEEAFLRNVITPIYMVLHKESKRNKGGKASHSKWRNYDDLNEYFWSDKCFRLGWPMDRNADFFVHTDDTLHTNERSNQGNSGKRKPKTNFVEVRTFWHLFRSFDRMWIFFILAFQAMVIIAWNSSGSITDFLSEDVFRSVLSIFVTSAFLNFLQAALDIVLSLNAWRSLKATQILRYLLKFAVAAAWAVVLPIGYSSSVQNPTGLLKFFNNWPKLYVGRGMHEDMFSLLK</sequence>
<dbReference type="SMART" id="SM01205">
    <property type="entry name" value="FKS1_dom1"/>
    <property type="match status" value="1"/>
</dbReference>
<dbReference type="Pfam" id="PF04652">
    <property type="entry name" value="Vta1"/>
    <property type="match status" value="1"/>
</dbReference>
<dbReference type="AlphaFoldDB" id="A0A067JGR4"/>
<dbReference type="Gene3D" id="1.25.40.270">
    <property type="entry name" value="Vacuolar protein sorting-associated protein vta1"/>
    <property type="match status" value="1"/>
</dbReference>
<dbReference type="GO" id="GO:0005886">
    <property type="term" value="C:plasma membrane"/>
    <property type="evidence" value="ECO:0007669"/>
    <property type="project" value="TreeGrafter"/>
</dbReference>
<dbReference type="Proteomes" id="UP000027138">
    <property type="component" value="Unassembled WGS sequence"/>
</dbReference>
<feature type="region of interest" description="Disordered" evidence="3">
    <location>
        <begin position="1"/>
        <end position="21"/>
    </location>
</feature>
<feature type="domain" description="1,3-beta-glucan synthase component FKS1-like" evidence="5">
    <location>
        <begin position="330"/>
        <end position="445"/>
    </location>
</feature>
<keyword evidence="2 4" id="KW-0472">Membrane</keyword>
<proteinExistence type="predicted"/>
<feature type="transmembrane region" description="Helical" evidence="4">
    <location>
        <begin position="531"/>
        <end position="553"/>
    </location>
</feature>
<dbReference type="InterPro" id="IPR026899">
    <property type="entry name" value="FKS1-like_dom1"/>
</dbReference>
<evidence type="ECO:0000259" key="5">
    <source>
        <dbReference type="SMART" id="SM01205"/>
    </source>
</evidence>
<gene>
    <name evidence="6" type="ORF">JCGZ_00181</name>
</gene>
<evidence type="ECO:0000313" key="7">
    <source>
        <dbReference type="Proteomes" id="UP000027138"/>
    </source>
</evidence>
<dbReference type="GO" id="GO:0012505">
    <property type="term" value="C:endomembrane system"/>
    <property type="evidence" value="ECO:0007669"/>
    <property type="project" value="UniProtKB-SubCell"/>
</dbReference>
<keyword evidence="7" id="KW-1185">Reference proteome</keyword>
<comment type="subcellular location">
    <subcellularLocation>
        <location evidence="1">Endomembrane system</location>
    </subcellularLocation>
</comment>
<keyword evidence="4" id="KW-0812">Transmembrane</keyword>
<evidence type="ECO:0000256" key="3">
    <source>
        <dbReference type="SAM" id="MobiDB-lite"/>
    </source>
</evidence>
<reference evidence="6 7" key="1">
    <citation type="journal article" date="2014" name="PLoS ONE">
        <title>Global Analysis of Gene Expression Profiles in Physic Nut (Jatropha curcas L.) Seedlings Exposed to Salt Stress.</title>
        <authorList>
            <person name="Zhang L."/>
            <person name="Zhang C."/>
            <person name="Wu P."/>
            <person name="Chen Y."/>
            <person name="Li M."/>
            <person name="Jiang H."/>
            <person name="Wu G."/>
        </authorList>
    </citation>
    <scope>NUCLEOTIDE SEQUENCE [LARGE SCALE GENOMIC DNA]</scope>
    <source>
        <strain evidence="7">cv. GZQX0401</strain>
        <tissue evidence="6">Young leaves</tissue>
    </source>
</reference>
<dbReference type="Pfam" id="PF14288">
    <property type="entry name" value="FKS1_dom1"/>
    <property type="match status" value="1"/>
</dbReference>
<dbReference type="PANTHER" id="PTHR12741">
    <property type="entry name" value="LYST-INTERACTING PROTEIN LIP5 DOPAMINE RESPONSIVE PROTEIN DRG-1"/>
    <property type="match status" value="1"/>
</dbReference>
<dbReference type="InterPro" id="IPR023175">
    <property type="entry name" value="Vta1/CALS_N_sf"/>
</dbReference>
<name>A0A067JGR4_JATCU</name>
<accession>A0A067JGR4</accession>
<keyword evidence="4" id="KW-1133">Transmembrane helix</keyword>
<evidence type="ECO:0000256" key="4">
    <source>
        <dbReference type="SAM" id="Phobius"/>
    </source>
</evidence>
<dbReference type="PANTHER" id="PTHR12741:SF16">
    <property type="entry name" value="CALLOSE SYNTHASE 7"/>
    <property type="match status" value="1"/>
</dbReference>
<dbReference type="EMBL" id="KK915256">
    <property type="protein sequence ID" value="KDP23126.1"/>
    <property type="molecule type" value="Genomic_DNA"/>
</dbReference>
<dbReference type="OrthoDB" id="1880850at2759"/>
<feature type="transmembrane region" description="Helical" evidence="4">
    <location>
        <begin position="494"/>
        <end position="511"/>
    </location>
</feature>
<evidence type="ECO:0000256" key="2">
    <source>
        <dbReference type="ARBA" id="ARBA00023136"/>
    </source>
</evidence>
<protein>
    <recommendedName>
        <fullName evidence="5">1,3-beta-glucan synthase component FKS1-like domain-containing protein</fullName>
    </recommendedName>
</protein>
<organism evidence="6 7">
    <name type="scientific">Jatropha curcas</name>
    <name type="common">Barbados nut</name>
    <dbReference type="NCBI Taxonomy" id="180498"/>
    <lineage>
        <taxon>Eukaryota</taxon>
        <taxon>Viridiplantae</taxon>
        <taxon>Streptophyta</taxon>
        <taxon>Embryophyta</taxon>
        <taxon>Tracheophyta</taxon>
        <taxon>Spermatophyta</taxon>
        <taxon>Magnoliopsida</taxon>
        <taxon>eudicotyledons</taxon>
        <taxon>Gunneridae</taxon>
        <taxon>Pentapetalae</taxon>
        <taxon>rosids</taxon>
        <taxon>fabids</taxon>
        <taxon>Malpighiales</taxon>
        <taxon>Euphorbiaceae</taxon>
        <taxon>Crotonoideae</taxon>
        <taxon>Jatropheae</taxon>
        <taxon>Jatropha</taxon>
    </lineage>
</organism>